<protein>
    <recommendedName>
        <fullName evidence="4">Secreted protein</fullName>
    </recommendedName>
</protein>
<dbReference type="Proteomes" id="UP000249177">
    <property type="component" value="Unassembled WGS sequence"/>
</dbReference>
<reference evidence="2 3" key="1">
    <citation type="submission" date="2018-06" db="EMBL/GenBank/DDBJ databases">
        <title>Flavobacterium sp IMCC34762, genome.</title>
        <authorList>
            <person name="Joung Y."/>
            <person name="Cho J."/>
            <person name="Song J."/>
        </authorList>
    </citation>
    <scope>NUCLEOTIDE SEQUENCE [LARGE SCALE GENOMIC DNA]</scope>
    <source>
        <strain evidence="2 3">IMCC34762</strain>
    </source>
</reference>
<evidence type="ECO:0000256" key="1">
    <source>
        <dbReference type="SAM" id="SignalP"/>
    </source>
</evidence>
<dbReference type="AlphaFoldDB" id="A0A2W7TUQ5"/>
<feature type="signal peptide" evidence="1">
    <location>
        <begin position="1"/>
        <end position="19"/>
    </location>
</feature>
<dbReference type="EMBL" id="QKXH01000007">
    <property type="protein sequence ID" value="PZX93116.1"/>
    <property type="molecule type" value="Genomic_DNA"/>
</dbReference>
<comment type="caution">
    <text evidence="2">The sequence shown here is derived from an EMBL/GenBank/DDBJ whole genome shotgun (WGS) entry which is preliminary data.</text>
</comment>
<proteinExistence type="predicted"/>
<evidence type="ECO:0000313" key="2">
    <source>
        <dbReference type="EMBL" id="PZX93116.1"/>
    </source>
</evidence>
<dbReference type="OrthoDB" id="1148517at2"/>
<evidence type="ECO:0000313" key="3">
    <source>
        <dbReference type="Proteomes" id="UP000249177"/>
    </source>
</evidence>
<name>A0A2W7TUQ5_9FLAO</name>
<gene>
    <name evidence="2" type="ORF">DOS84_12185</name>
</gene>
<accession>A0A2W7TUQ5</accession>
<evidence type="ECO:0008006" key="4">
    <source>
        <dbReference type="Google" id="ProtNLM"/>
    </source>
</evidence>
<dbReference type="RefSeq" id="WP_111410397.1">
    <property type="nucleotide sequence ID" value="NZ_QKXH01000007.1"/>
</dbReference>
<keyword evidence="3" id="KW-1185">Reference proteome</keyword>
<organism evidence="2 3">
    <name type="scientific">Flavobacterium aquariorum</name>
    <dbReference type="NCBI Taxonomy" id="2217670"/>
    <lineage>
        <taxon>Bacteria</taxon>
        <taxon>Pseudomonadati</taxon>
        <taxon>Bacteroidota</taxon>
        <taxon>Flavobacteriia</taxon>
        <taxon>Flavobacteriales</taxon>
        <taxon>Flavobacteriaceae</taxon>
        <taxon>Flavobacterium</taxon>
    </lineage>
</organism>
<feature type="chain" id="PRO_5016171039" description="Secreted protein" evidence="1">
    <location>
        <begin position="20"/>
        <end position="198"/>
    </location>
</feature>
<sequence>MKRILFFIVIIGMSLSGYAQEEFNAKYKPIPPKETKKKKEIPPKEISPKVTPPDIVKKPDSLLVDPKKLFNDINYYKKEANTEGIYYKKNQYLGSIKTKSLTSKVRYRDAAFLDGDYIRVFLNNKVIVPEVVLEGDYKEFEIKLQKGINRIDIEALNEGFAPPNTAQFEVYDDKGVTVMSDQWNVGKGYKASIIIIKE</sequence>
<keyword evidence="1" id="KW-0732">Signal</keyword>